<accession>A0AAW2ZML7</accession>
<evidence type="ECO:0000256" key="1">
    <source>
        <dbReference type="ARBA" id="ARBA00004370"/>
    </source>
</evidence>
<feature type="domain" description="SMP-LTD" evidence="10">
    <location>
        <begin position="33"/>
        <end position="239"/>
    </location>
</feature>
<keyword evidence="7" id="KW-0446">Lipid-binding</keyword>
<dbReference type="PANTHER" id="PTHR28185">
    <property type="entry name" value="MITOCHONDRIAL DISTRIBUTION AND MORPHOLOGY PROTEIN 34"/>
    <property type="match status" value="1"/>
</dbReference>
<keyword evidence="12" id="KW-1185">Reference proteome</keyword>
<dbReference type="GO" id="GO:1990456">
    <property type="term" value="P:mitochondrion-endoplasmic reticulum membrane tethering"/>
    <property type="evidence" value="ECO:0007669"/>
    <property type="project" value="TreeGrafter"/>
</dbReference>
<dbReference type="GO" id="GO:0007005">
    <property type="term" value="P:mitochondrion organization"/>
    <property type="evidence" value="ECO:0007669"/>
    <property type="project" value="InterPro"/>
</dbReference>
<dbReference type="InterPro" id="IPR031468">
    <property type="entry name" value="SMP_LBD"/>
</dbReference>
<keyword evidence="2" id="KW-0813">Transport</keyword>
<evidence type="ECO:0000313" key="11">
    <source>
        <dbReference type="EMBL" id="KAL0491102.1"/>
    </source>
</evidence>
<keyword evidence="4" id="KW-0812">Transmembrane</keyword>
<evidence type="ECO:0000256" key="6">
    <source>
        <dbReference type="ARBA" id="ARBA00023055"/>
    </source>
</evidence>
<evidence type="ECO:0000256" key="4">
    <source>
        <dbReference type="ARBA" id="ARBA00022692"/>
    </source>
</evidence>
<evidence type="ECO:0000256" key="8">
    <source>
        <dbReference type="ARBA" id="ARBA00023128"/>
    </source>
</evidence>
<evidence type="ECO:0000259" key="10">
    <source>
        <dbReference type="PROSITE" id="PS51847"/>
    </source>
</evidence>
<dbReference type="GO" id="GO:0032865">
    <property type="term" value="C:ERMES complex"/>
    <property type="evidence" value="ECO:0007669"/>
    <property type="project" value="InterPro"/>
</dbReference>
<protein>
    <submittedName>
        <fullName evidence="11">Mitochondrial distribution and morphology protein 34</fullName>
    </submittedName>
</protein>
<name>A0AAW2ZML7_9EUKA</name>
<dbReference type="InterPro" id="IPR027536">
    <property type="entry name" value="MDM34"/>
</dbReference>
<organism evidence="11 12">
    <name type="scientific">Acrasis kona</name>
    <dbReference type="NCBI Taxonomy" id="1008807"/>
    <lineage>
        <taxon>Eukaryota</taxon>
        <taxon>Discoba</taxon>
        <taxon>Heterolobosea</taxon>
        <taxon>Tetramitia</taxon>
        <taxon>Eutetramitia</taxon>
        <taxon>Acrasidae</taxon>
        <taxon>Acrasis</taxon>
    </lineage>
</organism>
<dbReference type="EMBL" id="JAOPGA020001753">
    <property type="protein sequence ID" value="KAL0491102.1"/>
    <property type="molecule type" value="Genomic_DNA"/>
</dbReference>
<evidence type="ECO:0000256" key="9">
    <source>
        <dbReference type="ARBA" id="ARBA00023136"/>
    </source>
</evidence>
<evidence type="ECO:0000256" key="3">
    <source>
        <dbReference type="ARBA" id="ARBA00022452"/>
    </source>
</evidence>
<dbReference type="GO" id="GO:0008289">
    <property type="term" value="F:lipid binding"/>
    <property type="evidence" value="ECO:0007669"/>
    <property type="project" value="UniProtKB-KW"/>
</dbReference>
<keyword evidence="6" id="KW-0445">Lipid transport</keyword>
<dbReference type="AlphaFoldDB" id="A0AAW2ZML7"/>
<dbReference type="GO" id="GO:0015914">
    <property type="term" value="P:phospholipid transport"/>
    <property type="evidence" value="ECO:0007669"/>
    <property type="project" value="TreeGrafter"/>
</dbReference>
<dbReference type="PROSITE" id="PS51847">
    <property type="entry name" value="SMP"/>
    <property type="match status" value="1"/>
</dbReference>
<evidence type="ECO:0000256" key="7">
    <source>
        <dbReference type="ARBA" id="ARBA00023121"/>
    </source>
</evidence>
<gene>
    <name evidence="11" type="ORF">AKO1_009737</name>
</gene>
<proteinExistence type="predicted"/>
<dbReference type="Pfam" id="PF26545">
    <property type="entry name" value="Mdm34_N"/>
    <property type="match status" value="1"/>
</dbReference>
<keyword evidence="8" id="KW-0496">Mitochondrion</keyword>
<comment type="caution">
    <text evidence="11">The sequence shown here is derived from an EMBL/GenBank/DDBJ whole genome shotgun (WGS) entry which is preliminary data.</text>
</comment>
<keyword evidence="5" id="KW-1000">Mitochondrion outer membrane</keyword>
<keyword evidence="3" id="KW-1134">Transmembrane beta strand</keyword>
<dbReference type="InterPro" id="IPR058825">
    <property type="entry name" value="MDM34_N"/>
</dbReference>
<evidence type="ECO:0000313" key="12">
    <source>
        <dbReference type="Proteomes" id="UP001431209"/>
    </source>
</evidence>
<evidence type="ECO:0000256" key="2">
    <source>
        <dbReference type="ARBA" id="ARBA00022448"/>
    </source>
</evidence>
<reference evidence="11 12" key="1">
    <citation type="submission" date="2024-03" db="EMBL/GenBank/DDBJ databases">
        <title>The Acrasis kona genome and developmental transcriptomes reveal deep origins of eukaryotic multicellular pathways.</title>
        <authorList>
            <person name="Sheikh S."/>
            <person name="Fu C.-J."/>
            <person name="Brown M.W."/>
            <person name="Baldauf S.L."/>
        </authorList>
    </citation>
    <scope>NUCLEOTIDE SEQUENCE [LARGE SCALE GENOMIC DNA]</scope>
    <source>
        <strain evidence="11 12">ATCC MYA-3509</strain>
    </source>
</reference>
<comment type="subcellular location">
    <subcellularLocation>
        <location evidence="1">Membrane</location>
    </subcellularLocation>
</comment>
<keyword evidence="9" id="KW-0472">Membrane</keyword>
<dbReference type="PANTHER" id="PTHR28185:SF1">
    <property type="entry name" value="MITOCHONDRIAL DISTRIBUTION AND MORPHOLOGY PROTEIN 34"/>
    <property type="match status" value="1"/>
</dbReference>
<evidence type="ECO:0000256" key="5">
    <source>
        <dbReference type="ARBA" id="ARBA00022787"/>
    </source>
</evidence>
<dbReference type="Proteomes" id="UP001431209">
    <property type="component" value="Unassembled WGS sequence"/>
</dbReference>
<sequence length="283" mass="32180">MLMLYNSHSSTCSVFSRDKIHLTTIESLQHKQMSFHFLPWSEWDNADLVSKLKEQITEALNSGEPNPLLRDKLRVTDLSFGDKPPNVKLKTIVKCSLDEIELEFDFSYDGNGYIKIDTIAQINALSPVERSFISYSNLTGSSIMSRKPLVMPLQLHICELLISGTVMVRLNRVSKGSLKQWKMSVQLLSHPLKQIVVNNNFQEAFPGTKQLFTNLLREQADKAIKELMDRPKLIDINTEDKSKEEVKKEGSVTVTTTELKPRVPVIQSRTPTTPNTIQNIKHT</sequence>